<name>A0A9N9UCY6_9HYPO</name>
<dbReference type="Pfam" id="PF00646">
    <property type="entry name" value="F-box"/>
    <property type="match status" value="1"/>
</dbReference>
<dbReference type="CDD" id="cd09917">
    <property type="entry name" value="F-box_SF"/>
    <property type="match status" value="1"/>
</dbReference>
<feature type="domain" description="F-box" evidence="2">
    <location>
        <begin position="309"/>
        <end position="353"/>
    </location>
</feature>
<dbReference type="Gene3D" id="1.20.1280.50">
    <property type="match status" value="1"/>
</dbReference>
<dbReference type="AlphaFoldDB" id="A0A9N9UCY6"/>
<proteinExistence type="predicted"/>
<dbReference type="InterPro" id="IPR001810">
    <property type="entry name" value="F-box_dom"/>
</dbReference>
<accession>A0A9N9UCY6</accession>
<gene>
    <name evidence="3" type="ORF">CBYS24578_00011154</name>
</gene>
<evidence type="ECO:0000313" key="4">
    <source>
        <dbReference type="Proteomes" id="UP000754883"/>
    </source>
</evidence>
<dbReference type="OrthoDB" id="40579at2759"/>
<sequence length="508" mass="58605">MTHVEVCCRICGVSFNLGRYPTKDEATADIPDTQWLRNTQALRAQAKGTCGEGFYLANLIEMPSDSDIRQLVVESTEPISKVKSRRYTSDEQHISRPACSKPGGYSGHSITSEEIRGSCTFQCFVPKLRPRRLLMRPINARESAPDPDFYISGISDIMPSQGYVYSTWPLGRELPGLLYARNWFSNSEDAEKAAMPFHPTCFEVFRRVSAYHRADIDNQSLMDWYRLEAKDERHYHEFPRHPSVRKAQRYWQNGRDQLWLHLSGSEFLAANPCFVPALPSIITSVTVSQTLTSNYSQISPVASGEYQGSDSLSRLPMEIRLHLASLLNASDFANLRLVSRTFHNLPQSFYRSFLHREYPWLWETWCDSPYSIYAGFESWELRLRDTNWENRKAKLERDIRSLQDAIISGVDSEQNLPKLNTLRDCIAKEEVEYKKSREPIPPQRLSRGPDEVDWFGLYCTLSHSFDNLKGLRNRKRIWKDCEEIVLRIKKYRAEGLMKPAISNESATS</sequence>
<organism evidence="3 4">
    <name type="scientific">Clonostachys byssicola</name>
    <dbReference type="NCBI Taxonomy" id="160290"/>
    <lineage>
        <taxon>Eukaryota</taxon>
        <taxon>Fungi</taxon>
        <taxon>Dikarya</taxon>
        <taxon>Ascomycota</taxon>
        <taxon>Pezizomycotina</taxon>
        <taxon>Sordariomycetes</taxon>
        <taxon>Hypocreomycetidae</taxon>
        <taxon>Hypocreales</taxon>
        <taxon>Bionectriaceae</taxon>
        <taxon>Clonostachys</taxon>
    </lineage>
</organism>
<dbReference type="InterPro" id="IPR036047">
    <property type="entry name" value="F-box-like_dom_sf"/>
</dbReference>
<dbReference type="PROSITE" id="PS50181">
    <property type="entry name" value="FBOX"/>
    <property type="match status" value="1"/>
</dbReference>
<dbReference type="Proteomes" id="UP000754883">
    <property type="component" value="Unassembled WGS sequence"/>
</dbReference>
<evidence type="ECO:0000259" key="2">
    <source>
        <dbReference type="PROSITE" id="PS50181"/>
    </source>
</evidence>
<keyword evidence="4" id="KW-1185">Reference proteome</keyword>
<evidence type="ECO:0000313" key="3">
    <source>
        <dbReference type="EMBL" id="CAG9982880.1"/>
    </source>
</evidence>
<evidence type="ECO:0000256" key="1">
    <source>
        <dbReference type="SAM" id="MobiDB-lite"/>
    </source>
</evidence>
<feature type="region of interest" description="Disordered" evidence="1">
    <location>
        <begin position="86"/>
        <end position="105"/>
    </location>
</feature>
<protein>
    <recommendedName>
        <fullName evidence="2">F-box domain-containing protein</fullName>
    </recommendedName>
</protein>
<comment type="caution">
    <text evidence="3">The sequence shown here is derived from an EMBL/GenBank/DDBJ whole genome shotgun (WGS) entry which is preliminary data.</text>
</comment>
<reference evidence="3" key="1">
    <citation type="submission" date="2021-10" db="EMBL/GenBank/DDBJ databases">
        <authorList>
            <person name="Piombo E."/>
        </authorList>
    </citation>
    <scope>NUCLEOTIDE SEQUENCE</scope>
</reference>
<dbReference type="SUPFAM" id="SSF81383">
    <property type="entry name" value="F-box domain"/>
    <property type="match status" value="1"/>
</dbReference>
<dbReference type="EMBL" id="CABFNO020001350">
    <property type="protein sequence ID" value="CAG9982880.1"/>
    <property type="molecule type" value="Genomic_DNA"/>
</dbReference>